<reference evidence="2 3" key="1">
    <citation type="submission" date="2023-10" db="EMBL/GenBank/DDBJ databases">
        <title>Wastewater isolates of ESBL- and carbapenemase-producing Gram-negative bacteria from New Zealand.</title>
        <authorList>
            <person name="Straub C."/>
            <person name="Weaver L."/>
            <person name="Cornelius A."/>
            <person name="Mcgill E."/>
            <person name="Dyet K."/>
            <person name="White L."/>
            <person name="Pattis I."/>
        </authorList>
    </citation>
    <scope>NUCLEOTIDE SEQUENCE [LARGE SCALE GENOMIC DNA]</scope>
    <source>
        <strain evidence="2 3">ESBL35</strain>
    </source>
</reference>
<gene>
    <name evidence="2" type="ORF">V4839_12710</name>
</gene>
<dbReference type="SUPFAM" id="SSF53448">
    <property type="entry name" value="Nucleotide-diphospho-sugar transferases"/>
    <property type="match status" value="1"/>
</dbReference>
<evidence type="ECO:0000259" key="1">
    <source>
        <dbReference type="Pfam" id="PF00535"/>
    </source>
</evidence>
<protein>
    <submittedName>
        <fullName evidence="2">Glycosyltransferase</fullName>
        <ecNumber evidence="2">2.4.-.-</ecNumber>
    </submittedName>
</protein>
<dbReference type="Pfam" id="PF00535">
    <property type="entry name" value="Glycos_transf_2"/>
    <property type="match status" value="1"/>
</dbReference>
<feature type="domain" description="Glycosyltransferase 2-like" evidence="1">
    <location>
        <begin position="7"/>
        <end position="131"/>
    </location>
</feature>
<dbReference type="Proteomes" id="UP001335910">
    <property type="component" value="Unassembled WGS sequence"/>
</dbReference>
<dbReference type="EC" id="2.4.-.-" evidence="2"/>
<dbReference type="RefSeq" id="WP_331389849.1">
    <property type="nucleotide sequence ID" value="NZ_JAZKLB010000001.1"/>
</dbReference>
<proteinExistence type="predicted"/>
<keyword evidence="2" id="KW-0808">Transferase</keyword>
<dbReference type="EMBL" id="JAZKLI010000001">
    <property type="protein sequence ID" value="MEE9684329.1"/>
    <property type="molecule type" value="Genomic_DNA"/>
</dbReference>
<organism evidence="2 3">
    <name type="scientific">Lelliottia amnigena</name>
    <name type="common">Enterobacter amnigenus</name>
    <dbReference type="NCBI Taxonomy" id="61646"/>
    <lineage>
        <taxon>Bacteria</taxon>
        <taxon>Pseudomonadati</taxon>
        <taxon>Pseudomonadota</taxon>
        <taxon>Gammaproteobacteria</taxon>
        <taxon>Enterobacterales</taxon>
        <taxon>Enterobacteriaceae</taxon>
        <taxon>Lelliottia</taxon>
    </lineage>
</organism>
<evidence type="ECO:0000313" key="2">
    <source>
        <dbReference type="EMBL" id="MEE9684329.1"/>
    </source>
</evidence>
<accession>A0ABU7UBK9</accession>
<comment type="caution">
    <text evidence="2">The sequence shown here is derived from an EMBL/GenBank/DDBJ whole genome shotgun (WGS) entry which is preliminary data.</text>
</comment>
<evidence type="ECO:0000313" key="3">
    <source>
        <dbReference type="Proteomes" id="UP001335910"/>
    </source>
</evidence>
<sequence>MKKIKILVVLYKESLGSSATIDSLKKIFPAAYDKAEFELSIWDNSPAPQSEKEINIFKKNCSGLKWVNYHHDPMNSSLSHVYNQIISDANENDYFILLDQDSLFDKNFIKEFLDVAEKHSPELILPVIKFKKVIVSPSKINFIKGEYFNSAPQGMIELKRLSAINSGMIISANYVQKNHFKYDVKLKNYCTDDYFMRVFRKKGKSVYVLNYVFEHELTLSTLNDNSEQLKERYRSMKEGKYIVYSDTCINRLAIRIYFFLHRFYMAFKYKDRDYLGL</sequence>
<keyword evidence="2" id="KW-0328">Glycosyltransferase</keyword>
<dbReference type="GO" id="GO:0016757">
    <property type="term" value="F:glycosyltransferase activity"/>
    <property type="evidence" value="ECO:0007669"/>
    <property type="project" value="UniProtKB-KW"/>
</dbReference>
<dbReference type="Gene3D" id="3.90.550.10">
    <property type="entry name" value="Spore Coat Polysaccharide Biosynthesis Protein SpsA, Chain A"/>
    <property type="match status" value="1"/>
</dbReference>
<dbReference type="InterPro" id="IPR029044">
    <property type="entry name" value="Nucleotide-diphossugar_trans"/>
</dbReference>
<dbReference type="InterPro" id="IPR001173">
    <property type="entry name" value="Glyco_trans_2-like"/>
</dbReference>
<name>A0ABU7UBK9_LELAM</name>
<keyword evidence="3" id="KW-1185">Reference proteome</keyword>